<dbReference type="Proteomes" id="UP001586593">
    <property type="component" value="Unassembled WGS sequence"/>
</dbReference>
<evidence type="ECO:0008006" key="3">
    <source>
        <dbReference type="Google" id="ProtNLM"/>
    </source>
</evidence>
<comment type="caution">
    <text evidence="1">The sequence shown here is derived from an EMBL/GenBank/DDBJ whole genome shotgun (WGS) entry which is preliminary data.</text>
</comment>
<reference evidence="1 2" key="1">
    <citation type="journal article" date="2024" name="Commun. Biol.">
        <title>Comparative genomic analysis of thermophilic fungi reveals convergent evolutionary adaptations and gene losses.</title>
        <authorList>
            <person name="Steindorff A.S."/>
            <person name="Aguilar-Pontes M.V."/>
            <person name="Robinson A.J."/>
            <person name="Andreopoulos B."/>
            <person name="LaButti K."/>
            <person name="Kuo A."/>
            <person name="Mondo S."/>
            <person name="Riley R."/>
            <person name="Otillar R."/>
            <person name="Haridas S."/>
            <person name="Lipzen A."/>
            <person name="Grimwood J."/>
            <person name="Schmutz J."/>
            <person name="Clum A."/>
            <person name="Reid I.D."/>
            <person name="Moisan M.C."/>
            <person name="Butler G."/>
            <person name="Nguyen T.T.M."/>
            <person name="Dewar K."/>
            <person name="Conant G."/>
            <person name="Drula E."/>
            <person name="Henrissat B."/>
            <person name="Hansel C."/>
            <person name="Singer S."/>
            <person name="Hutchinson M.I."/>
            <person name="de Vries R.P."/>
            <person name="Natvig D.O."/>
            <person name="Powell A.J."/>
            <person name="Tsang A."/>
            <person name="Grigoriev I.V."/>
        </authorList>
    </citation>
    <scope>NUCLEOTIDE SEQUENCE [LARGE SCALE GENOMIC DNA]</scope>
    <source>
        <strain evidence="1 2">ATCC 24622</strain>
    </source>
</reference>
<organism evidence="1 2">
    <name type="scientific">Phialemonium thermophilum</name>
    <dbReference type="NCBI Taxonomy" id="223376"/>
    <lineage>
        <taxon>Eukaryota</taxon>
        <taxon>Fungi</taxon>
        <taxon>Dikarya</taxon>
        <taxon>Ascomycota</taxon>
        <taxon>Pezizomycotina</taxon>
        <taxon>Sordariomycetes</taxon>
        <taxon>Sordariomycetidae</taxon>
        <taxon>Cephalothecales</taxon>
        <taxon>Cephalothecaceae</taxon>
        <taxon>Phialemonium</taxon>
    </lineage>
</organism>
<keyword evidence="2" id="KW-1185">Reference proteome</keyword>
<name>A0ABR3WE83_9PEZI</name>
<sequence>MDALAISTLRRLWEQVSLALLCEHAAPSPNTDTHDKAGKWRHLFDGRGFISSHKRAYFEVHCTATYSYLPPSLVREWPRGAAADLSCSFHVTNVSPLACQ</sequence>
<gene>
    <name evidence="1" type="ORF">VTK73DRAFT_7451</name>
</gene>
<protein>
    <recommendedName>
        <fullName evidence="3">Secreted protein</fullName>
    </recommendedName>
</protein>
<evidence type="ECO:0000313" key="2">
    <source>
        <dbReference type="Proteomes" id="UP001586593"/>
    </source>
</evidence>
<accession>A0ABR3WE83</accession>
<evidence type="ECO:0000313" key="1">
    <source>
        <dbReference type="EMBL" id="KAL1859765.1"/>
    </source>
</evidence>
<dbReference type="EMBL" id="JAZHXJ010000478">
    <property type="protein sequence ID" value="KAL1859765.1"/>
    <property type="molecule type" value="Genomic_DNA"/>
</dbReference>
<proteinExistence type="predicted"/>